<dbReference type="Pfam" id="PF13638">
    <property type="entry name" value="PIN_4"/>
    <property type="match status" value="1"/>
</dbReference>
<dbReference type="AlphaFoldDB" id="B9YDI6"/>
<sequence length="231" mass="26379">MTTNSDYITKQIQNNQIIWIDTCTMMYIQRFELFIKNVRPILLESNKKIQIPDCVMAELAKHQLSSDEYKQTSATEALSLIKANNDIFKVEHLDNDASNGENFADPKILTVILEKRRNIPQLLISNDQRLTSDAYKFNNLESFYGSKVSVCYIGANGDMNMCDCVKSKPTKEQPEIIYKDRVVEKEVIKEVPHDKTFMESYGLPVGITVGGLGTYVLCNWKQIVKFAKSFA</sequence>
<dbReference type="RefSeq" id="WP_006061046.1">
    <property type="nucleotide sequence ID" value="NZ_GG657562.1"/>
</dbReference>
<evidence type="ECO:0000313" key="3">
    <source>
        <dbReference type="Proteomes" id="UP000005950"/>
    </source>
</evidence>
<dbReference type="Gene3D" id="3.40.50.1010">
    <property type="entry name" value="5'-nuclease"/>
    <property type="match status" value="1"/>
</dbReference>
<evidence type="ECO:0000259" key="1">
    <source>
        <dbReference type="Pfam" id="PF13638"/>
    </source>
</evidence>
<gene>
    <name evidence="2" type="ORF">HOLDEFILI_03909</name>
</gene>
<feature type="domain" description="PIN" evidence="1">
    <location>
        <begin position="21"/>
        <end position="135"/>
    </location>
</feature>
<name>B9YDI6_9FIRM</name>
<dbReference type="OrthoDB" id="3035328at2"/>
<dbReference type="STRING" id="545696.HOLDEFILI_03909"/>
<evidence type="ECO:0000313" key="2">
    <source>
        <dbReference type="EMBL" id="EEF65968.1"/>
    </source>
</evidence>
<accession>B9YDI6</accession>
<dbReference type="InterPro" id="IPR002716">
    <property type="entry name" value="PIN_dom"/>
</dbReference>
<dbReference type="EMBL" id="ACCF01000245">
    <property type="protein sequence ID" value="EEF65968.1"/>
    <property type="molecule type" value="Genomic_DNA"/>
</dbReference>
<protein>
    <recommendedName>
        <fullName evidence="1">PIN domain-containing protein</fullName>
    </recommendedName>
</protein>
<comment type="caution">
    <text evidence="2">The sequence shown here is derived from an EMBL/GenBank/DDBJ whole genome shotgun (WGS) entry which is preliminary data.</text>
</comment>
<dbReference type="SUPFAM" id="SSF88723">
    <property type="entry name" value="PIN domain-like"/>
    <property type="match status" value="1"/>
</dbReference>
<dbReference type="InterPro" id="IPR029060">
    <property type="entry name" value="PIN-like_dom_sf"/>
</dbReference>
<dbReference type="Proteomes" id="UP000005950">
    <property type="component" value="Unassembled WGS sequence"/>
</dbReference>
<reference evidence="2 3" key="1">
    <citation type="submission" date="2008-12" db="EMBL/GenBank/DDBJ databases">
        <authorList>
            <person name="Fulton L."/>
            <person name="Clifton S."/>
            <person name="Fulton B."/>
            <person name="Xu J."/>
            <person name="Minx P."/>
            <person name="Pepin K.H."/>
            <person name="Johnson M."/>
            <person name="Bhonagiri V."/>
            <person name="Nash W.E."/>
            <person name="Mardis E.R."/>
            <person name="Wilson R.K."/>
        </authorList>
    </citation>
    <scope>NUCLEOTIDE SEQUENCE [LARGE SCALE GENOMIC DNA]</scope>
    <source>
        <strain evidence="2 3">DSM 12042</strain>
    </source>
</reference>
<organism evidence="2 3">
    <name type="scientific">Holdemania filiformis DSM 12042</name>
    <dbReference type="NCBI Taxonomy" id="545696"/>
    <lineage>
        <taxon>Bacteria</taxon>
        <taxon>Bacillati</taxon>
        <taxon>Bacillota</taxon>
        <taxon>Erysipelotrichia</taxon>
        <taxon>Erysipelotrichales</taxon>
        <taxon>Erysipelotrichaceae</taxon>
        <taxon>Holdemania</taxon>
    </lineage>
</organism>
<proteinExistence type="predicted"/>
<reference evidence="2 3" key="2">
    <citation type="submission" date="2009-02" db="EMBL/GenBank/DDBJ databases">
        <title>Draft genome sequence of Holdemania filiformis DSM 12042.</title>
        <authorList>
            <person name="Sudarsanam P."/>
            <person name="Ley R."/>
            <person name="Guruge J."/>
            <person name="Turnbaugh P.J."/>
            <person name="Mahowald M."/>
            <person name="Liep D."/>
            <person name="Gordon J."/>
        </authorList>
    </citation>
    <scope>NUCLEOTIDE SEQUENCE [LARGE SCALE GENOMIC DNA]</scope>
    <source>
        <strain evidence="2 3">DSM 12042</strain>
    </source>
</reference>
<dbReference type="HOGENOM" id="CLU_1234439_0_0_9"/>
<dbReference type="eggNOG" id="ENOG50333UJ">
    <property type="taxonomic scope" value="Bacteria"/>
</dbReference>